<dbReference type="AlphaFoldDB" id="A0A840MT43"/>
<name>A0A840MT43_9BRAD</name>
<evidence type="ECO:0000256" key="1">
    <source>
        <dbReference type="SAM" id="Phobius"/>
    </source>
</evidence>
<accession>A0A840MT43</accession>
<dbReference type="EMBL" id="JACHIJ010000002">
    <property type="protein sequence ID" value="MBB5051113.1"/>
    <property type="molecule type" value="Genomic_DNA"/>
</dbReference>
<proteinExistence type="predicted"/>
<dbReference type="RefSeq" id="WP_184082901.1">
    <property type="nucleotide sequence ID" value="NZ_JACHIJ010000002.1"/>
</dbReference>
<feature type="transmembrane region" description="Helical" evidence="1">
    <location>
        <begin position="6"/>
        <end position="31"/>
    </location>
</feature>
<reference evidence="2 3" key="1">
    <citation type="submission" date="2020-08" db="EMBL/GenBank/DDBJ databases">
        <title>Genomic Encyclopedia of Type Strains, Phase IV (KMG-IV): sequencing the most valuable type-strain genomes for metagenomic binning, comparative biology and taxonomic classification.</title>
        <authorList>
            <person name="Goeker M."/>
        </authorList>
    </citation>
    <scope>NUCLEOTIDE SEQUENCE [LARGE SCALE GENOMIC DNA]</scope>
    <source>
        <strain evidence="2 3">DSM 17498</strain>
    </source>
</reference>
<keyword evidence="1" id="KW-0812">Transmembrane</keyword>
<evidence type="ECO:0000313" key="3">
    <source>
        <dbReference type="Proteomes" id="UP000521227"/>
    </source>
</evidence>
<sequence length="164" mass="17880">MSSWIWWLIGTFGFAGMVYFCVAFPLTAVLVGKAIAGFIRHMLQTRVGVAILVAVLATIATWIWRDGVLDERWAQRYADDKALAATASKARDDQIAEDLTKKYQPKIQSLEQLSKSLQKQVADYAKRKPVLVAGKTVTASSCQLGDAAGWLRSRSASSGSAAAR</sequence>
<protein>
    <submittedName>
        <fullName evidence="2">Uncharacterized protein</fullName>
    </submittedName>
</protein>
<comment type="caution">
    <text evidence="2">The sequence shown here is derived from an EMBL/GenBank/DDBJ whole genome shotgun (WGS) entry which is preliminary data.</text>
</comment>
<keyword evidence="1" id="KW-1133">Transmembrane helix</keyword>
<keyword evidence="1" id="KW-0472">Membrane</keyword>
<organism evidence="2 3">
    <name type="scientific">Afipia massiliensis</name>
    <dbReference type="NCBI Taxonomy" id="211460"/>
    <lineage>
        <taxon>Bacteria</taxon>
        <taxon>Pseudomonadati</taxon>
        <taxon>Pseudomonadota</taxon>
        <taxon>Alphaproteobacteria</taxon>
        <taxon>Hyphomicrobiales</taxon>
        <taxon>Nitrobacteraceae</taxon>
        <taxon>Afipia</taxon>
    </lineage>
</organism>
<dbReference type="Proteomes" id="UP000521227">
    <property type="component" value="Unassembled WGS sequence"/>
</dbReference>
<evidence type="ECO:0000313" key="2">
    <source>
        <dbReference type="EMBL" id="MBB5051113.1"/>
    </source>
</evidence>
<feature type="transmembrane region" description="Helical" evidence="1">
    <location>
        <begin position="43"/>
        <end position="64"/>
    </location>
</feature>
<gene>
    <name evidence="2" type="ORF">HNQ36_001067</name>
</gene>